<comment type="subcellular location">
    <subcellularLocation>
        <location evidence="7">Cytoplasm</location>
    </subcellularLocation>
</comment>
<accession>A0A2M7E8E8</accession>
<keyword evidence="6 7" id="KW-0862">Zinc</keyword>
<dbReference type="AlphaFoldDB" id="A0A2M7E8E8"/>
<keyword evidence="2 7" id="KW-0540">Nuclease</keyword>
<feature type="binding site" evidence="7">
    <location>
        <position position="103"/>
    </location>
    <ligand>
        <name>Zn(2+)</name>
        <dbReference type="ChEBI" id="CHEBI:29105"/>
        <note>catalytic</note>
    </ligand>
</feature>
<dbReference type="GO" id="GO:0004521">
    <property type="term" value="F:RNA endonuclease activity"/>
    <property type="evidence" value="ECO:0007669"/>
    <property type="project" value="UniProtKB-UniRule"/>
</dbReference>
<keyword evidence="4 7" id="KW-0255">Endonuclease</keyword>
<dbReference type="GO" id="GO:0004222">
    <property type="term" value="F:metalloendopeptidase activity"/>
    <property type="evidence" value="ECO:0007669"/>
    <property type="project" value="InterPro"/>
</dbReference>
<feature type="binding site" evidence="7">
    <location>
        <position position="113"/>
    </location>
    <ligand>
        <name>Zn(2+)</name>
        <dbReference type="ChEBI" id="CHEBI:29105"/>
        <note>catalytic</note>
    </ligand>
</feature>
<dbReference type="SUPFAM" id="SSF55486">
    <property type="entry name" value="Metalloproteases ('zincins'), catalytic domain"/>
    <property type="match status" value="1"/>
</dbReference>
<dbReference type="InterPro" id="IPR020549">
    <property type="entry name" value="YbeY_CS"/>
</dbReference>
<keyword evidence="7" id="KW-0963">Cytoplasm</keyword>
<sequence length="136" mass="15830">MKKTYICNLTKIKFDFVFLKDIVKKIGQIKSIKQGEIGLILLDDEEIQRYNLKYRGVDRPTDVLAFPVDENTGEILISLDSAKKQAKIYRQSLKQEMSLLVLHGFLHLAGYKDNSKKNRLKMEKEEENILNLIKTQ</sequence>
<dbReference type="Pfam" id="PF02130">
    <property type="entry name" value="YbeY"/>
    <property type="match status" value="1"/>
</dbReference>
<protein>
    <recommendedName>
        <fullName evidence="7">Endoribonuclease YbeY</fullName>
        <ecNumber evidence="7">3.1.-.-</ecNumber>
    </recommendedName>
</protein>
<gene>
    <name evidence="7 8" type="primary">ybeY</name>
    <name evidence="8" type="ORF">COS11_04665</name>
</gene>
<dbReference type="EMBL" id="PETL01000221">
    <property type="protein sequence ID" value="PIV63984.1"/>
    <property type="molecule type" value="Genomic_DNA"/>
</dbReference>
<dbReference type="HAMAP" id="MF_00009">
    <property type="entry name" value="Endoribonucl_YbeY"/>
    <property type="match status" value="1"/>
</dbReference>
<evidence type="ECO:0000256" key="7">
    <source>
        <dbReference type="HAMAP-Rule" id="MF_00009"/>
    </source>
</evidence>
<feature type="binding site" evidence="7">
    <location>
        <position position="107"/>
    </location>
    <ligand>
        <name>Zn(2+)</name>
        <dbReference type="ChEBI" id="CHEBI:29105"/>
        <note>catalytic</note>
    </ligand>
</feature>
<evidence type="ECO:0000256" key="4">
    <source>
        <dbReference type="ARBA" id="ARBA00022759"/>
    </source>
</evidence>
<comment type="function">
    <text evidence="7">Single strand-specific metallo-endoribonuclease involved in late-stage 70S ribosome quality control and in maturation of the 3' terminus of the 16S rRNA.</text>
</comment>
<evidence type="ECO:0000313" key="8">
    <source>
        <dbReference type="EMBL" id="PIV63984.1"/>
    </source>
</evidence>
<dbReference type="EC" id="3.1.-.-" evidence="7"/>
<organism evidence="8 9">
    <name type="scientific">bacterium (Candidatus Ratteibacteria) CG01_land_8_20_14_3_00_40_19</name>
    <dbReference type="NCBI Taxonomy" id="2014290"/>
    <lineage>
        <taxon>Bacteria</taxon>
        <taxon>Candidatus Ratteibacteria</taxon>
    </lineage>
</organism>
<dbReference type="GO" id="GO:0005737">
    <property type="term" value="C:cytoplasm"/>
    <property type="evidence" value="ECO:0007669"/>
    <property type="project" value="UniProtKB-SubCell"/>
</dbReference>
<dbReference type="NCBIfam" id="TIGR00043">
    <property type="entry name" value="rRNA maturation RNase YbeY"/>
    <property type="match status" value="1"/>
</dbReference>
<dbReference type="PANTHER" id="PTHR46986:SF1">
    <property type="entry name" value="ENDORIBONUCLEASE YBEY, CHLOROPLASTIC"/>
    <property type="match status" value="1"/>
</dbReference>
<reference evidence="9" key="1">
    <citation type="submission" date="2017-09" db="EMBL/GenBank/DDBJ databases">
        <title>Depth-based differentiation of microbial function through sediment-hosted aquifers and enrichment of novel symbionts in the deep terrestrial subsurface.</title>
        <authorList>
            <person name="Probst A.J."/>
            <person name="Ladd B."/>
            <person name="Jarett J.K."/>
            <person name="Geller-Mcgrath D.E."/>
            <person name="Sieber C.M.K."/>
            <person name="Emerson J.B."/>
            <person name="Anantharaman K."/>
            <person name="Thomas B.C."/>
            <person name="Malmstrom R."/>
            <person name="Stieglmeier M."/>
            <person name="Klingl A."/>
            <person name="Woyke T."/>
            <person name="Ryan C.M."/>
            <person name="Banfield J.F."/>
        </authorList>
    </citation>
    <scope>NUCLEOTIDE SEQUENCE [LARGE SCALE GENOMIC DNA]</scope>
</reference>
<dbReference type="InterPro" id="IPR002036">
    <property type="entry name" value="YbeY"/>
</dbReference>
<evidence type="ECO:0000313" key="9">
    <source>
        <dbReference type="Proteomes" id="UP000228886"/>
    </source>
</evidence>
<name>A0A2M7E8E8_9BACT</name>
<evidence type="ECO:0000256" key="3">
    <source>
        <dbReference type="ARBA" id="ARBA00022723"/>
    </source>
</evidence>
<comment type="cofactor">
    <cofactor evidence="7">
        <name>Zn(2+)</name>
        <dbReference type="ChEBI" id="CHEBI:29105"/>
    </cofactor>
    <text evidence="7">Binds 1 zinc ion.</text>
</comment>
<dbReference type="PANTHER" id="PTHR46986">
    <property type="entry name" value="ENDORIBONUCLEASE YBEY, CHLOROPLASTIC"/>
    <property type="match status" value="1"/>
</dbReference>
<comment type="caution">
    <text evidence="8">The sequence shown here is derived from an EMBL/GenBank/DDBJ whole genome shotgun (WGS) entry which is preliminary data.</text>
</comment>
<evidence type="ECO:0000256" key="6">
    <source>
        <dbReference type="ARBA" id="ARBA00022833"/>
    </source>
</evidence>
<keyword evidence="5 7" id="KW-0378">Hydrolase</keyword>
<evidence type="ECO:0000256" key="1">
    <source>
        <dbReference type="ARBA" id="ARBA00010875"/>
    </source>
</evidence>
<evidence type="ECO:0000256" key="2">
    <source>
        <dbReference type="ARBA" id="ARBA00022722"/>
    </source>
</evidence>
<proteinExistence type="inferred from homology"/>
<dbReference type="GO" id="GO:0006364">
    <property type="term" value="P:rRNA processing"/>
    <property type="evidence" value="ECO:0007669"/>
    <property type="project" value="UniProtKB-UniRule"/>
</dbReference>
<keyword evidence="7" id="KW-0690">Ribosome biogenesis</keyword>
<keyword evidence="7" id="KW-0698">rRNA processing</keyword>
<dbReference type="GO" id="GO:0008270">
    <property type="term" value="F:zinc ion binding"/>
    <property type="evidence" value="ECO:0007669"/>
    <property type="project" value="UniProtKB-UniRule"/>
</dbReference>
<comment type="similarity">
    <text evidence="1 7">Belongs to the endoribonuclease YbeY family.</text>
</comment>
<dbReference type="InterPro" id="IPR023091">
    <property type="entry name" value="MetalPrtase_cat_dom_sf_prd"/>
</dbReference>
<dbReference type="Proteomes" id="UP000228886">
    <property type="component" value="Unassembled WGS sequence"/>
</dbReference>
<dbReference type="PROSITE" id="PS01306">
    <property type="entry name" value="UPF0054"/>
    <property type="match status" value="1"/>
</dbReference>
<evidence type="ECO:0000256" key="5">
    <source>
        <dbReference type="ARBA" id="ARBA00022801"/>
    </source>
</evidence>
<dbReference type="Gene3D" id="3.40.390.30">
    <property type="entry name" value="Metalloproteases ('zincins'), catalytic domain"/>
    <property type="match status" value="1"/>
</dbReference>
<keyword evidence="3 7" id="KW-0479">Metal-binding</keyword>